<dbReference type="PANTHER" id="PTHR10622:SF10">
    <property type="entry name" value="HET DOMAIN-CONTAINING PROTEIN"/>
    <property type="match status" value="1"/>
</dbReference>
<gene>
    <name evidence="2" type="ORF">B0A48_08931</name>
</gene>
<reference evidence="3" key="1">
    <citation type="submission" date="2017-03" db="EMBL/GenBank/DDBJ databases">
        <title>Genomes of endolithic fungi from Antarctica.</title>
        <authorList>
            <person name="Coleine C."/>
            <person name="Masonjones S."/>
            <person name="Stajich J.E."/>
        </authorList>
    </citation>
    <scope>NUCLEOTIDE SEQUENCE [LARGE SCALE GENOMIC DNA]</scope>
    <source>
        <strain evidence="3">CCFEE 5527</strain>
    </source>
</reference>
<dbReference type="AlphaFoldDB" id="A0A1V8T590"/>
<dbReference type="EMBL" id="NAJO01000017">
    <property type="protein sequence ID" value="OQO06342.1"/>
    <property type="molecule type" value="Genomic_DNA"/>
</dbReference>
<dbReference type="Pfam" id="PF06985">
    <property type="entry name" value="HET"/>
    <property type="match status" value="1"/>
</dbReference>
<dbReference type="STRING" id="1507870.A0A1V8T590"/>
<dbReference type="OrthoDB" id="674604at2759"/>
<proteinExistence type="predicted"/>
<comment type="caution">
    <text evidence="2">The sequence shown here is derived from an EMBL/GenBank/DDBJ whole genome shotgun (WGS) entry which is preliminary data.</text>
</comment>
<keyword evidence="3" id="KW-1185">Reference proteome</keyword>
<dbReference type="PANTHER" id="PTHR10622">
    <property type="entry name" value="HET DOMAIN-CONTAINING PROTEIN"/>
    <property type="match status" value="1"/>
</dbReference>
<protein>
    <recommendedName>
        <fullName evidence="1">Heterokaryon incompatibility domain-containing protein</fullName>
    </recommendedName>
</protein>
<organism evidence="2 3">
    <name type="scientific">Cryoendolithus antarcticus</name>
    <dbReference type="NCBI Taxonomy" id="1507870"/>
    <lineage>
        <taxon>Eukaryota</taxon>
        <taxon>Fungi</taxon>
        <taxon>Dikarya</taxon>
        <taxon>Ascomycota</taxon>
        <taxon>Pezizomycotina</taxon>
        <taxon>Dothideomycetes</taxon>
        <taxon>Dothideomycetidae</taxon>
        <taxon>Cladosporiales</taxon>
        <taxon>Cladosporiaceae</taxon>
        <taxon>Cryoendolithus</taxon>
    </lineage>
</organism>
<name>A0A1V8T590_9PEZI</name>
<sequence>MWLLNTTSRKLEFANLSKHDRYAILSHTWGEDEVLFDDIHERKAKSMTGYFACKQALVDKLQYIWIDTCCIDKRSSAELSEAINSMYRWYGNSQICYVYMDDIDASTLTYDSGRRKETCQDLRRLLPRSRWFTRGWTLQELLAPAHVHLYDASWSMLGSKTDLRSELFQITRIPEEILQDRDLVTSASVAQRMSWASVRKTSRAEDEAYALLGLFGVTMPLLYGEGRKAFLRLQEEIIRSFESEKIDHSVLLSSTKSLNLFALRPDSFGLAYNVLSFPDPLYSDFDLTRQGLRLTLSLRNEDDLDVNLQEQANLNDNAHSHCVLAMLNCSFQDSTTWRVALRLRRRPRITTFEQLNAHHRRLDVYDRLPGTHGVGLGQFPEFVPEDLVLARRPFMWPPVKHDGISIATVSSFLVAWRWPTSAGAWRFIEPDGCTYLRGDNLFSDESIDENGDCNVLLLLEQATDVDIKEVTVIKLKMERVTTPPMLWVGTADGTHAIALRRFAGYKGDSWSPLYAELEATMVVRADIRQTLCVAGQPVLYMTARFVFEAGLLWWHVDFEAMVHP</sequence>
<accession>A0A1V8T590</accession>
<feature type="domain" description="Heterokaryon incompatibility" evidence="1">
    <location>
        <begin position="22"/>
        <end position="140"/>
    </location>
</feature>
<evidence type="ECO:0000313" key="3">
    <source>
        <dbReference type="Proteomes" id="UP000192596"/>
    </source>
</evidence>
<evidence type="ECO:0000259" key="1">
    <source>
        <dbReference type="Pfam" id="PF06985"/>
    </source>
</evidence>
<dbReference type="InParanoid" id="A0A1V8T590"/>
<dbReference type="Proteomes" id="UP000192596">
    <property type="component" value="Unassembled WGS sequence"/>
</dbReference>
<evidence type="ECO:0000313" key="2">
    <source>
        <dbReference type="EMBL" id="OQO06342.1"/>
    </source>
</evidence>
<dbReference type="InterPro" id="IPR010730">
    <property type="entry name" value="HET"/>
</dbReference>